<dbReference type="AlphaFoldDB" id="A0A1I1ILQ6"/>
<keyword evidence="2" id="KW-0808">Transferase</keyword>
<dbReference type="InterPro" id="IPR041698">
    <property type="entry name" value="Methyltransf_25"/>
</dbReference>
<accession>A0A1I1ILQ6</accession>
<dbReference type="RefSeq" id="WP_093360459.1">
    <property type="nucleotide sequence ID" value="NZ_FOLG01000004.1"/>
</dbReference>
<sequence length="239" mass="25685">MDWEAFSTLHDGLDREGPGCADDVRWAVGMAGTHGEARVLDAGCGPGADTETLAHELPEAWIDAVDLHAPFAAATAARCSRFGPRVKAWQGDMAKVAGPYDLIWCAGAMYFLGVTEGLGAFRGMLTRAGRVAFSEPVLLSDKEPPEVHAFWSDYPQITDRAGVEDRIAAAGYRTLGTRLVIGAPWEAYYAPLERRIADLRSAGPSSALDAALKREEAEIAAWRAAPDRIAYLLSVVEPA</sequence>
<gene>
    <name evidence="2" type="ORF">SAMN04488094_104139</name>
</gene>
<dbReference type="SUPFAM" id="SSF53335">
    <property type="entry name" value="S-adenosyl-L-methionine-dependent methyltransferases"/>
    <property type="match status" value="1"/>
</dbReference>
<dbReference type="Gene3D" id="3.40.50.150">
    <property type="entry name" value="Vaccinia Virus protein VP39"/>
    <property type="match status" value="1"/>
</dbReference>
<dbReference type="OrthoDB" id="9808480at2"/>
<dbReference type="GO" id="GO:0008168">
    <property type="term" value="F:methyltransferase activity"/>
    <property type="evidence" value="ECO:0007669"/>
    <property type="project" value="UniProtKB-KW"/>
</dbReference>
<proteinExistence type="predicted"/>
<dbReference type="InterPro" id="IPR029063">
    <property type="entry name" value="SAM-dependent_MTases_sf"/>
</dbReference>
<evidence type="ECO:0000259" key="1">
    <source>
        <dbReference type="Pfam" id="PF13649"/>
    </source>
</evidence>
<name>A0A1I1ILQ6_9RHOB</name>
<dbReference type="Pfam" id="PF13649">
    <property type="entry name" value="Methyltransf_25"/>
    <property type="match status" value="1"/>
</dbReference>
<evidence type="ECO:0000313" key="3">
    <source>
        <dbReference type="Proteomes" id="UP000198728"/>
    </source>
</evidence>
<protein>
    <submittedName>
        <fullName evidence="2">Methyltransferase domain-containing protein</fullName>
    </submittedName>
</protein>
<feature type="domain" description="Methyltransferase" evidence="1">
    <location>
        <begin position="39"/>
        <end position="116"/>
    </location>
</feature>
<reference evidence="2 3" key="1">
    <citation type="submission" date="2016-10" db="EMBL/GenBank/DDBJ databases">
        <authorList>
            <person name="de Groot N.N."/>
        </authorList>
    </citation>
    <scope>NUCLEOTIDE SEQUENCE [LARGE SCALE GENOMIC DNA]</scope>
    <source>
        <strain evidence="2 3">DSM 19548</strain>
    </source>
</reference>
<keyword evidence="2" id="KW-0489">Methyltransferase</keyword>
<organism evidence="2 3">
    <name type="scientific">Tropicimonas isoalkanivorans</name>
    <dbReference type="NCBI Taxonomy" id="441112"/>
    <lineage>
        <taxon>Bacteria</taxon>
        <taxon>Pseudomonadati</taxon>
        <taxon>Pseudomonadota</taxon>
        <taxon>Alphaproteobacteria</taxon>
        <taxon>Rhodobacterales</taxon>
        <taxon>Roseobacteraceae</taxon>
        <taxon>Tropicimonas</taxon>
    </lineage>
</organism>
<dbReference type="EMBL" id="FOLG01000004">
    <property type="protein sequence ID" value="SFC37105.1"/>
    <property type="molecule type" value="Genomic_DNA"/>
</dbReference>
<dbReference type="Proteomes" id="UP000198728">
    <property type="component" value="Unassembled WGS sequence"/>
</dbReference>
<keyword evidence="3" id="KW-1185">Reference proteome</keyword>
<dbReference type="STRING" id="441112.SAMN04488094_104139"/>
<dbReference type="GO" id="GO:0032259">
    <property type="term" value="P:methylation"/>
    <property type="evidence" value="ECO:0007669"/>
    <property type="project" value="UniProtKB-KW"/>
</dbReference>
<evidence type="ECO:0000313" key="2">
    <source>
        <dbReference type="EMBL" id="SFC37105.1"/>
    </source>
</evidence>